<accession>A0A5J4SRZ6</accession>
<proteinExistence type="predicted"/>
<organism evidence="1">
    <name type="scientific">termite gut metagenome</name>
    <dbReference type="NCBI Taxonomy" id="433724"/>
    <lineage>
        <taxon>unclassified sequences</taxon>
        <taxon>metagenomes</taxon>
        <taxon>organismal metagenomes</taxon>
    </lineage>
</organism>
<dbReference type="AlphaFoldDB" id="A0A5J4SRZ6"/>
<reference evidence="1" key="1">
    <citation type="submission" date="2019-03" db="EMBL/GenBank/DDBJ databases">
        <title>Single cell metagenomics reveals metabolic interactions within the superorganism composed of flagellate Streblomastix strix and complex community of Bacteroidetes bacteria on its surface.</title>
        <authorList>
            <person name="Treitli S.C."/>
            <person name="Kolisko M."/>
            <person name="Husnik F."/>
            <person name="Keeling P."/>
            <person name="Hampl V."/>
        </authorList>
    </citation>
    <scope>NUCLEOTIDE SEQUENCE</scope>
    <source>
        <strain evidence="1">STM</strain>
    </source>
</reference>
<comment type="caution">
    <text evidence="1">The sequence shown here is derived from an EMBL/GenBank/DDBJ whole genome shotgun (WGS) entry which is preliminary data.</text>
</comment>
<gene>
    <name evidence="1" type="ORF">EZS27_004482</name>
</gene>
<protein>
    <recommendedName>
        <fullName evidence="2">Baseplate protein J-like domain-containing protein</fullName>
    </recommendedName>
</protein>
<evidence type="ECO:0000313" key="1">
    <source>
        <dbReference type="EMBL" id="KAA6348030.1"/>
    </source>
</evidence>
<sequence>MARSIIEIRESIIERLNVKFTLSASGVAEWRLWVYAFAVVIHTFELIFDRFTEDVNKRIMKTRPGTAEWYAELCFLFQNGHELVFDTENAVLRYEKDDPASRIVAVAAVHEQERIITLRVAKKAESGELVPLDYSERLNFTNYIARSRPLGSKVTVLSTTADAVRYSVSVYYNPAYPVESIKVRTKQALEAFKTSLEFGGMLYPGRFVDYIMNVEGVVTVKLESFRRKGTSDEAFEDVEVSAQLEAGYFNYDSDNCTDSYISTSDLLL</sequence>
<dbReference type="EMBL" id="SNRY01000078">
    <property type="protein sequence ID" value="KAA6348030.1"/>
    <property type="molecule type" value="Genomic_DNA"/>
</dbReference>
<name>A0A5J4SRZ6_9ZZZZ</name>
<evidence type="ECO:0008006" key="2">
    <source>
        <dbReference type="Google" id="ProtNLM"/>
    </source>
</evidence>